<protein>
    <submittedName>
        <fullName evidence="1">9474_t:CDS:1</fullName>
    </submittedName>
</protein>
<evidence type="ECO:0000313" key="2">
    <source>
        <dbReference type="Proteomes" id="UP000789366"/>
    </source>
</evidence>
<comment type="caution">
    <text evidence="1">The sequence shown here is derived from an EMBL/GenBank/DDBJ whole genome shotgun (WGS) entry which is preliminary data.</text>
</comment>
<reference evidence="1" key="1">
    <citation type="submission" date="2021-06" db="EMBL/GenBank/DDBJ databases">
        <authorList>
            <person name="Kallberg Y."/>
            <person name="Tangrot J."/>
            <person name="Rosling A."/>
        </authorList>
    </citation>
    <scope>NUCLEOTIDE SEQUENCE</scope>
    <source>
        <strain evidence="1">28 12/20/2015</strain>
    </source>
</reference>
<proteinExistence type="predicted"/>
<dbReference type="Proteomes" id="UP000789366">
    <property type="component" value="Unassembled WGS sequence"/>
</dbReference>
<accession>A0ACA9L424</accession>
<organism evidence="1 2">
    <name type="scientific">Cetraspora pellucida</name>
    <dbReference type="NCBI Taxonomy" id="1433469"/>
    <lineage>
        <taxon>Eukaryota</taxon>
        <taxon>Fungi</taxon>
        <taxon>Fungi incertae sedis</taxon>
        <taxon>Mucoromycota</taxon>
        <taxon>Glomeromycotina</taxon>
        <taxon>Glomeromycetes</taxon>
        <taxon>Diversisporales</taxon>
        <taxon>Gigasporaceae</taxon>
        <taxon>Cetraspora</taxon>
    </lineage>
</organism>
<evidence type="ECO:0000313" key="1">
    <source>
        <dbReference type="EMBL" id="CAG8506083.1"/>
    </source>
</evidence>
<sequence length="1305" mass="148199">MTLFALFARIQIGSKVTAQLLYRHAIFCASHKTLVIVLAISVFLSLCYPAFDTYYLNSARDVSYTFFEKVPSSMSQVSGETFVEKYGTQPLFRVEQVIIKIANSKKHNKGGGVGVLDKDILLWTSCLQGRVMDTVITYSNQPSSLVTKKYSLSDLCLKHFDNNACLIHSPLAYWSNNADHLSSDISIPKTLSRINKTSSLGISIPLSSVFGNIVYEKGKIISADSIILTYFLKDMENNNEGQTMAIWEAIWQQIMSDTVTTFRLNDDRIVRVNMSSQGELKHMSFNPDWNGSSAKQVFLMLAYLIFPIVYTARLNSVSSKFGLVFSAVAHVFASLIMSLSICSLFGITLTFDSISWKLLPFVFILIGVDNMITLTNAVTMIPKQLNVRERVAKGLEKIGYPITKMLISWLFLLLIFSAMNIDSIREFCIFTSIAMIIDYMLQMSFFIAVLSIDLERLELEICTYRVGNSDVNTDRDIMSLSKIANYGRRIGFSLMVLIFLVAVTNVYHTTIEFTNIDFTNIEWSSFKSALNSLIDNSVIFPGTRTNITFWETSMDETAGEFWSIVNMDKKDQFIEVLPTRRLTLSFDIEQDYISRPLDGDEKWRLKIRAYIKTFVWFLKFIIFPIIGAAFTVSVLMGFSLSEKTNNNEKSRKIATSSPSESSDLYVTAPQVITLRGRHLADVDLLCANFNGVIITSATDKHITSWNGSKGTPLKKLERYMRRCATCKCDSSGGEKNCISWPVRAMCMSEKIELAAAGFEDGVVRVWDVNSGQVTYILKDTVEDVEQIMSAINNDKSVNERVTCLQIVASTLNSYYNTSKPLSDQTPFAMLLATYRNGYFREWDLTSGQISNTVFTNQKGGITYLFVIDDKDEIRIFTGARDGSVKCWVRKVYLNNEPNSTDSNCNGSREDMWKLLYTLPGEIRNAITSVSAKAIKIRKGCFGVVVTGAADGEVRAYDYTTGQYIETLSYGTLKKQKLAKERKEQLFFQQKQKKLSKEDWFEEYDDELESWDETGDFISHQDAIISIIIHPLKEECCPCGDIEETRGFSIITSSLDEKVNFWQLTRNSVDCTCVIPQLEETTFNNCDNVDVSERLQKVFLGHVKQPGGSVIVLIKGHIIGVRRTENPDVSIQRSHGAEGEWEVWTLDINDPHVFEPTEEVDNLDHDYVEFKVKTTSLVNEGDLIMEQKKKKDTFNQDRENVDKLKGFVRRRKTVSHLDDHNENHSHVHSEEENVQGQVMDFRQRSQKQRVYPDNSYNNRTPLSFNDEMNEMLPFAYIRQVVNVGENGIAVTYGNFVKVVLFKELES</sequence>
<name>A0ACA9L424_9GLOM</name>
<keyword evidence="2" id="KW-1185">Reference proteome</keyword>
<dbReference type="EMBL" id="CAJVPW010002421">
    <property type="protein sequence ID" value="CAG8506083.1"/>
    <property type="molecule type" value="Genomic_DNA"/>
</dbReference>
<gene>
    <name evidence="1" type="ORF">SPELUC_LOCUS3248</name>
</gene>